<dbReference type="AlphaFoldDB" id="A0A0L8FLA6"/>
<sequence>MTRISTKVFAVFGIIVAIFLFQYATSVFQSTLFSSPSSIQPRDNLSSTEKAFSSIQSNLSINTAKLTNDITVLTAYFNIGAFAKGSLGNIFTPSKYYEWMSAYGKMLNNLVVYTDDERTYKTFQKLRGNAFKEQTKLFFINKTELLSFQIEKNISDIFKQPGYPKHLPNTVVPEYSCAMHAKYELLNRIIRKNFFHTKYFMWSDAGLFRTPQNSLFKLALPKNFDDTKVALSRVFDFNENSTYKDIIYNNNVWLAGGCSLGKYDVLYKFTQEYFNFLHKSLSMKLVSTDQQIIYGMYVDKQKPVTYLQLYESGWYALSNACYEAGKALI</sequence>
<dbReference type="OrthoDB" id="411632at2759"/>
<proteinExistence type="predicted"/>
<evidence type="ECO:0000313" key="1">
    <source>
        <dbReference type="EMBL" id="KOF65469.1"/>
    </source>
</evidence>
<dbReference type="InterPro" id="IPR011735">
    <property type="entry name" value="WlaTC/HtrL_glycosyltransf"/>
</dbReference>
<dbReference type="KEGG" id="obi:106882606"/>
<reference evidence="1" key="1">
    <citation type="submission" date="2015-07" db="EMBL/GenBank/DDBJ databases">
        <title>MeaNS - Measles Nucleotide Surveillance Program.</title>
        <authorList>
            <person name="Tran T."/>
            <person name="Druce J."/>
        </authorList>
    </citation>
    <scope>NUCLEOTIDE SEQUENCE</scope>
    <source>
        <strain evidence="1">UCB-OBI-ISO-001</strain>
        <tissue evidence="1">Gonad</tissue>
    </source>
</reference>
<organism evidence="1">
    <name type="scientific">Octopus bimaculoides</name>
    <name type="common">California two-spotted octopus</name>
    <dbReference type="NCBI Taxonomy" id="37653"/>
    <lineage>
        <taxon>Eukaryota</taxon>
        <taxon>Metazoa</taxon>
        <taxon>Spiralia</taxon>
        <taxon>Lophotrochozoa</taxon>
        <taxon>Mollusca</taxon>
        <taxon>Cephalopoda</taxon>
        <taxon>Coleoidea</taxon>
        <taxon>Octopodiformes</taxon>
        <taxon>Octopoda</taxon>
        <taxon>Incirrata</taxon>
        <taxon>Octopodidae</taxon>
        <taxon>Octopus</taxon>
    </lineage>
</organism>
<protein>
    <submittedName>
        <fullName evidence="1">Uncharacterized protein</fullName>
    </submittedName>
</protein>
<dbReference type="OMA" id="EYLMIMI"/>
<name>A0A0L8FLA6_OCTBM</name>
<accession>A0A0L8FLA6</accession>
<gene>
    <name evidence="1" type="ORF">OCBIM_22015431mg</name>
</gene>
<dbReference type="EMBL" id="KQ429332">
    <property type="protein sequence ID" value="KOF65469.1"/>
    <property type="molecule type" value="Genomic_DNA"/>
</dbReference>
<dbReference type="Pfam" id="PF09612">
    <property type="entry name" value="HtrL_YibB"/>
    <property type="match status" value="1"/>
</dbReference>